<evidence type="ECO:0000256" key="3">
    <source>
        <dbReference type="ARBA" id="ARBA00022989"/>
    </source>
</evidence>
<protein>
    <recommendedName>
        <fullName evidence="9">G-protein coupled receptors family 1 profile domain-containing protein</fullName>
    </recommendedName>
</protein>
<feature type="transmembrane region" description="Helical" evidence="8">
    <location>
        <begin position="33"/>
        <end position="53"/>
    </location>
</feature>
<keyword evidence="6" id="KW-0675">Receptor</keyword>
<feature type="transmembrane region" description="Helical" evidence="8">
    <location>
        <begin position="151"/>
        <end position="169"/>
    </location>
</feature>
<evidence type="ECO:0000256" key="8">
    <source>
        <dbReference type="SAM" id="Phobius"/>
    </source>
</evidence>
<evidence type="ECO:0000259" key="9">
    <source>
        <dbReference type="PROSITE" id="PS50262"/>
    </source>
</evidence>
<dbReference type="SUPFAM" id="SSF81321">
    <property type="entry name" value="Family A G protein-coupled receptor-like"/>
    <property type="match status" value="1"/>
</dbReference>
<accession>A0ABN8MDK8</accession>
<dbReference type="Gene3D" id="1.20.1070.10">
    <property type="entry name" value="Rhodopsin 7-helix transmembrane proteins"/>
    <property type="match status" value="1"/>
</dbReference>
<keyword evidence="5 8" id="KW-0472">Membrane</keyword>
<dbReference type="EMBL" id="CALNXI010000408">
    <property type="protein sequence ID" value="CAH3026510.1"/>
    <property type="molecule type" value="Genomic_DNA"/>
</dbReference>
<keyword evidence="11" id="KW-1185">Reference proteome</keyword>
<evidence type="ECO:0000313" key="10">
    <source>
        <dbReference type="EMBL" id="CAH3026510.1"/>
    </source>
</evidence>
<comment type="subcellular location">
    <subcellularLocation>
        <location evidence="1">Membrane</location>
        <topology evidence="1">Multi-pass membrane protein</topology>
    </subcellularLocation>
</comment>
<dbReference type="PANTHER" id="PTHR45695">
    <property type="entry name" value="LEUCOKININ RECEPTOR-RELATED"/>
    <property type="match status" value="1"/>
</dbReference>
<evidence type="ECO:0000256" key="4">
    <source>
        <dbReference type="ARBA" id="ARBA00023040"/>
    </source>
</evidence>
<organism evidence="10 11">
    <name type="scientific">Porites evermanni</name>
    <dbReference type="NCBI Taxonomy" id="104178"/>
    <lineage>
        <taxon>Eukaryota</taxon>
        <taxon>Metazoa</taxon>
        <taxon>Cnidaria</taxon>
        <taxon>Anthozoa</taxon>
        <taxon>Hexacorallia</taxon>
        <taxon>Scleractinia</taxon>
        <taxon>Fungiina</taxon>
        <taxon>Poritidae</taxon>
        <taxon>Porites</taxon>
    </lineage>
</organism>
<evidence type="ECO:0000256" key="7">
    <source>
        <dbReference type="ARBA" id="ARBA00023224"/>
    </source>
</evidence>
<proteinExistence type="predicted"/>
<dbReference type="CDD" id="cd00637">
    <property type="entry name" value="7tm_classA_rhodopsin-like"/>
    <property type="match status" value="1"/>
</dbReference>
<feature type="transmembrane region" description="Helical" evidence="8">
    <location>
        <begin position="112"/>
        <end position="131"/>
    </location>
</feature>
<name>A0ABN8MDK8_9CNID</name>
<feature type="transmembrane region" description="Helical" evidence="8">
    <location>
        <begin position="65"/>
        <end position="92"/>
    </location>
</feature>
<feature type="transmembrane region" description="Helical" evidence="8">
    <location>
        <begin position="248"/>
        <end position="268"/>
    </location>
</feature>
<keyword evidence="2 8" id="KW-0812">Transmembrane</keyword>
<evidence type="ECO:0000256" key="6">
    <source>
        <dbReference type="ARBA" id="ARBA00023170"/>
    </source>
</evidence>
<evidence type="ECO:0000256" key="1">
    <source>
        <dbReference type="ARBA" id="ARBA00004141"/>
    </source>
</evidence>
<dbReference type="PROSITE" id="PS50262">
    <property type="entry name" value="G_PROTEIN_RECEP_F1_2"/>
    <property type="match status" value="1"/>
</dbReference>
<evidence type="ECO:0000256" key="5">
    <source>
        <dbReference type="ARBA" id="ARBA00023136"/>
    </source>
</evidence>
<feature type="domain" description="G-protein coupled receptors family 1 profile" evidence="9">
    <location>
        <begin position="45"/>
        <end position="304"/>
    </location>
</feature>
<feature type="transmembrane region" description="Helical" evidence="8">
    <location>
        <begin position="288"/>
        <end position="307"/>
    </location>
</feature>
<gene>
    <name evidence="10" type="ORF">PEVE_00029251</name>
</gene>
<dbReference type="PANTHER" id="PTHR45695:SF9">
    <property type="entry name" value="LEUCOKININ RECEPTOR"/>
    <property type="match status" value="1"/>
</dbReference>
<dbReference type="InterPro" id="IPR000276">
    <property type="entry name" value="GPCR_Rhodpsn"/>
</dbReference>
<dbReference type="Proteomes" id="UP001159427">
    <property type="component" value="Unassembled WGS sequence"/>
</dbReference>
<evidence type="ECO:0000313" key="11">
    <source>
        <dbReference type="Proteomes" id="UP001159427"/>
    </source>
</evidence>
<evidence type="ECO:0000256" key="2">
    <source>
        <dbReference type="ARBA" id="ARBA00022692"/>
    </source>
</evidence>
<dbReference type="Pfam" id="PF00001">
    <property type="entry name" value="7tm_1"/>
    <property type="match status" value="1"/>
</dbReference>
<dbReference type="PRINTS" id="PR00237">
    <property type="entry name" value="GPCRRHODOPSN"/>
</dbReference>
<dbReference type="InterPro" id="IPR017452">
    <property type="entry name" value="GPCR_Rhodpsn_7TM"/>
</dbReference>
<sequence>MSSNLSSHLDGSETHLEGGQPTTAWNVIVIQAFAYYLMILLSLIGNTVVIKAIKRTGKTLRRQVHYIFIVNLSVADLLFALENIPMVCTHLLLSGAWKIEGNVGTFLCRFDLFLSIILILVSNLTILAIAFEKFCGIFFPMKTFVSRKRSYVIVGSTWLIGALYASPLFSSGFAKLKNYPDGNYRCDLCITCEKVVNWFILQTAVLATGFVITLILYSAIGKKIWLRKTPGFQFREFQRRAEVKKHRAIKMLAMLVFVFYISFIPFWIYQLSIYLSFHKILGPKYGQISAFLMYCNGAINPLIYSVYNLDIRGEFKALLTCKKPTERPRSLMTIQTRRQTEKTAELTVKNKVCPCNKTHQEVTGMKNEGFIYEDTRL</sequence>
<feature type="transmembrane region" description="Helical" evidence="8">
    <location>
        <begin position="198"/>
        <end position="220"/>
    </location>
</feature>
<reference evidence="10 11" key="1">
    <citation type="submission" date="2022-05" db="EMBL/GenBank/DDBJ databases">
        <authorList>
            <consortium name="Genoscope - CEA"/>
            <person name="William W."/>
        </authorList>
    </citation>
    <scope>NUCLEOTIDE SEQUENCE [LARGE SCALE GENOMIC DNA]</scope>
</reference>
<keyword evidence="7" id="KW-0807">Transducer</keyword>
<keyword evidence="4" id="KW-0297">G-protein coupled receptor</keyword>
<keyword evidence="3 8" id="KW-1133">Transmembrane helix</keyword>
<comment type="caution">
    <text evidence="10">The sequence shown here is derived from an EMBL/GenBank/DDBJ whole genome shotgun (WGS) entry which is preliminary data.</text>
</comment>